<dbReference type="CDD" id="cd00222">
    <property type="entry name" value="CollagenBindB"/>
    <property type="match status" value="3"/>
</dbReference>
<dbReference type="InterPro" id="IPR008454">
    <property type="entry name" value="Collagen-bd_Cna-like_B-typ_dom"/>
</dbReference>
<evidence type="ECO:0000256" key="2">
    <source>
        <dbReference type="SAM" id="Phobius"/>
    </source>
</evidence>
<evidence type="ECO:0000313" key="7">
    <source>
        <dbReference type="Proteomes" id="UP000824159"/>
    </source>
</evidence>
<sequence>MRGKAGSMRRTVGILMIFVMILTMIPQTAVAAFTQDTEGSDSRAADISVKWQPEKEGSQEDSVKVSIKAEFKSFDESVDSAEVKISLDKEEAQFLKQFRDEEGNLDENIVLETEKGSVVQIEEKEDGGVFLVFGMNKEESEFDAEIEFGNVSGSGTESGEYEINLEENDISVILKDKNGEELKNKNAAPALEAESFSVIVKDQDRSSAGEDADEAVKKTDENISAKTKSSRAFGGEVPDNVVVNGYREAYSNTIFWVDNNNESSIRPSASDYAAEGSVTAPKLSFSVDGGKYKTLEDSDLAYLGMEKMPEAAVSVKGSGSYSVEIENGVLPSEVTHIDSYGDELGTYDIAWKVTPQDVDGYSLVDVNDENKDDYHTASETGWYYVLNTAVEFTVEYRIGKKDFDYDKFYEAFEKNFGLSVDLGSAGEREFMLNTIRDDIEVSMIGDHEYSGVINNAWKYNLDGTKIIYKVEYIGEDSKQRVEVDGFEEGDYLSILYDNTTVPNYGTNTDALYSGGTLYLTLSGTKDYEAEKVWLDDGTAETQANRPTGEFQLWRYRDGNSYSTAAPVRDSDGNIVSIELDTDKNEQKLSSSGFEGFEGGMLPKYDSEGYEYIYVLQEYLDGENASGDAAQDYEQVFGGVNGYKDVVEGKEGDEAKRESGNSYLYDGGVLLNRIEGTTTVSAVKEWKASAFQAAFGDVRIELTLQSRVKADNDSEDNEWTDTGVTRTMENFSAEISVDDISASMPKYNDHGRELEYRWIETAVYQGEDSAENLLKPGDADEGSATFTLQQDGRSVEYRSEVKIGEDGNTDIINSIENTVTYEVEKKWYDKDGDETKAPDGAEVAFNIYRIINGEDISADKSVAEFTMDGKVDDKETVVNKDLGIAVREVEPWIAEVKPLAEFDEEGRQYEYILLETDGVNNYIPEYEITKDNEGNYYAEVINRPGDGNRIMVRKNWNDNSDIAHRQPVTITAYAKETDEEINSVALGSVEDGGRNDVWYDWLGIGEYEPDEVYILETEIDGIEVPLQNYVLDSEQTPNYDTPEEPELDTGENEDYTTIQYKAENHKYEASYSIDKVDGVDFYTVENRRLGNVNMTVTKTWTDGDGEKREAIQEELDNIEEDGTEIALAMKLVFHETSADKSYTIHRNGLDKPDTVTVGRKDNQVHIHDNEGNRESSLQTVDLRKDSQTFYFWNLPKYDETSTIVRYDVEEVWVIKDGNSWEELSKENIEKNYPELYKLIADYHTTYTQTGYSTDDAHDKPDEQSISVNNYLSGTKTIKWNKSWHDEYNYSNGTRPDIYLDIYKKEHVKNEDGTIDTKTDVYISNYKWTYTENSDPSSNSSRQHYWQAEIYNVPEYDDLGYEITYYAMEKTAVDKSSFDYVDTNYSAPGSDIDDPQYIGNEYTMNITDGNEQTVNSCMEDVSEIESAGTSGGPHYALVEDGTFHNDIERPVTITGQKLWSHLPAGYPAVDLPSATFTLYRQAYDETDEPEEKDAVATLTIKSGDWASFYSNGSYVFEFKYEGENIYNKGEDGIEMIAEDPENAKLLQKYDENGSMYKYTVKETAISDAEGNNISNIGEAAGSVFDVVQGSSNQPIENAYSSDKGELSVKKLLYLPMTEDEEKNAVPESYPAVTFELSRTYTTNSGEASESEIVAEKTWDSSEVKKAWENKTGIMSRIISFFTGDSAQKDNLVENTITFENLDIYAPNGSKYIYKVTEKTDYLGGYDTWVAEGDIEAENAENSMINDNIGTVTGTFTLGENGAVYSYDTEQQNEIKKIVEDNGGIAAIFINQRDDDQDTVTISGTKVWNDYNNVFGTRPGEIKLVLYRQADSQPEQNNAISKTEVSDTVYDVHWEGKDTGNQWTYTITGKDGTGELEKYAPNGMPWKYSVEEVLDEDSVYTTSGTSGIKAADANNNVELNNLTNTIMTSEPYKKTWVDEDGQKITEDYLGMDIAVGFKLQVSEKNTGDNEWYDAGGDTGYFRKNLDESDYAQIFGGRSFTAEIKGMINGSEWNSSRTFGNLPKFIVKKGSEEKTELDYRVVETYIKYGEYTQNVTVKDNGGSDTYTYEFGQGMFSSAYPSGKESYDSGDTNIYNMLKTTDFSVTKNWSGDSNNAYSTRGDTGRTGYDWEVSMVVQSSSDDGETWENVQIHNGESAEALTVTLYGTDEESTETANVSGLPAMTATGENYIYRAREINTADADGDGNKDVILSPGDKAYNSSYDVAYDDKGGNTIVTNTLESTKVYAEKVWNEGVSPKALTFELKYQKADGTWASFETPAVVELNGNIDFADNASGLMQGERIGQSIGQNVGQSVLNGNKAYFEYDEWKAVWQGLPKVIPGSKTENGETVYTVVETSSEDYIQTTGEKSFTDTDGSQYLKIEIENNEKTSLSVEKNWYGIDTGDREEITVGLWRTAGEPEDGDSEQVKNDSGQQMTIVLSADTDWKGSFGDLPKYSEEGDQYFYYAREIKIGDDPAESREDIFVYNNDSRDEDSGECTTEISNIGRLDIAGTKTWNDNGNAYGTRPDEIELTLYRSTTDETTGAKSEETEVTEEIMREEGSYLEWSNTGEDVWTYTYNDLLKCDISGDAYSYRVEEDESSKYVVSEEETGEYDAGEGDKYVSSQTGTNIVNRLADKIDIPVEKIWRDNDNSSGSRPEKVTFVLYGNDEEVARYELTEKDAITGDENRWSYTFRDLDEYDNSGVRIEYRVEEENAPDGYDVYINDFTVENVMKGGLSVSKKVDGNAGDKDKEFGFKVELDDKTVNGVYGEMEFIDGTAEFTLKDGETITAEGLSADIGYEVYEKEANSDGYRTSSENATGRIPAGDAADVKFVNSKNIVPVDETDPGSRDAARTGDTMNLAVPVLLMTLSLTGIAAMLLKRRRRKQ</sequence>
<feature type="transmembrane region" description="Helical" evidence="2">
    <location>
        <begin position="2854"/>
        <end position="2873"/>
    </location>
</feature>
<evidence type="ECO:0000259" key="4">
    <source>
        <dbReference type="Pfam" id="PF05738"/>
    </source>
</evidence>
<dbReference type="InterPro" id="IPR055382">
    <property type="entry name" value="DUF7601"/>
</dbReference>
<keyword evidence="3" id="KW-0732">Signal</keyword>
<dbReference type="Pfam" id="PF05738">
    <property type="entry name" value="Cna_B"/>
    <property type="match status" value="4"/>
</dbReference>
<feature type="domain" description="CNA-B" evidence="4">
    <location>
        <begin position="2387"/>
        <end position="2465"/>
    </location>
</feature>
<evidence type="ECO:0000256" key="3">
    <source>
        <dbReference type="SAM" id="SignalP"/>
    </source>
</evidence>
<protein>
    <submittedName>
        <fullName evidence="6">Cna B-type domain-containing protein</fullName>
    </submittedName>
</protein>
<feature type="domain" description="CNA-B" evidence="4">
    <location>
        <begin position="2634"/>
        <end position="2724"/>
    </location>
</feature>
<reference evidence="6" key="1">
    <citation type="submission" date="2020-10" db="EMBL/GenBank/DDBJ databases">
        <authorList>
            <person name="Gilroy R."/>
        </authorList>
    </citation>
    <scope>NUCLEOTIDE SEQUENCE</scope>
    <source>
        <strain evidence="6">CHK176-22527</strain>
    </source>
</reference>
<dbReference type="Pfam" id="PF24547">
    <property type="entry name" value="DUF7601"/>
    <property type="match status" value="1"/>
</dbReference>
<proteinExistence type="predicted"/>
<keyword evidence="2" id="KW-0812">Transmembrane</keyword>
<feature type="region of interest" description="Disordered" evidence="1">
    <location>
        <begin position="202"/>
        <end position="223"/>
    </location>
</feature>
<evidence type="ECO:0000313" key="6">
    <source>
        <dbReference type="EMBL" id="HIU00012.1"/>
    </source>
</evidence>
<dbReference type="SUPFAM" id="SSF49478">
    <property type="entry name" value="Cna protein B-type domain"/>
    <property type="match status" value="4"/>
</dbReference>
<feature type="domain" description="DUF7601" evidence="5">
    <location>
        <begin position="2728"/>
        <end position="2830"/>
    </location>
</feature>
<evidence type="ECO:0000256" key="1">
    <source>
        <dbReference type="SAM" id="MobiDB-lite"/>
    </source>
</evidence>
<feature type="chain" id="PRO_5039292010" evidence="3">
    <location>
        <begin position="32"/>
        <end position="2880"/>
    </location>
</feature>
<gene>
    <name evidence="6" type="ORF">IAD12_07135</name>
</gene>
<evidence type="ECO:0000259" key="5">
    <source>
        <dbReference type="Pfam" id="PF24547"/>
    </source>
</evidence>
<accession>A0A9D1KUN0</accession>
<feature type="domain" description="CNA-B" evidence="4">
    <location>
        <begin position="1799"/>
        <end position="1901"/>
    </location>
</feature>
<feature type="domain" description="CNA-B" evidence="4">
    <location>
        <begin position="2504"/>
        <end position="2601"/>
    </location>
</feature>
<keyword evidence="2" id="KW-0472">Membrane</keyword>
<name>A0A9D1KUN0_9FIRM</name>
<comment type="caution">
    <text evidence="6">The sequence shown here is derived from an EMBL/GenBank/DDBJ whole genome shotgun (WGS) entry which is preliminary data.</text>
</comment>
<reference evidence="6" key="2">
    <citation type="journal article" date="2021" name="PeerJ">
        <title>Extensive microbial diversity within the chicken gut microbiome revealed by metagenomics and culture.</title>
        <authorList>
            <person name="Gilroy R."/>
            <person name="Ravi A."/>
            <person name="Getino M."/>
            <person name="Pursley I."/>
            <person name="Horton D.L."/>
            <person name="Alikhan N.F."/>
            <person name="Baker D."/>
            <person name="Gharbi K."/>
            <person name="Hall N."/>
            <person name="Watson M."/>
            <person name="Adriaenssens E.M."/>
            <person name="Foster-Nyarko E."/>
            <person name="Jarju S."/>
            <person name="Secka A."/>
            <person name="Antonio M."/>
            <person name="Oren A."/>
            <person name="Chaudhuri R.R."/>
            <person name="La Ragione R."/>
            <person name="Hildebrand F."/>
            <person name="Pallen M.J."/>
        </authorList>
    </citation>
    <scope>NUCLEOTIDE SEQUENCE</scope>
    <source>
        <strain evidence="6">CHK176-22527</strain>
    </source>
</reference>
<feature type="signal peptide" evidence="3">
    <location>
        <begin position="1"/>
        <end position="31"/>
    </location>
</feature>
<keyword evidence="2" id="KW-1133">Transmembrane helix</keyword>
<dbReference type="Gene3D" id="2.60.40.1140">
    <property type="entry name" value="Collagen-binding surface protein Cna, B-type domain"/>
    <property type="match status" value="5"/>
</dbReference>
<dbReference type="EMBL" id="DVLX01000087">
    <property type="protein sequence ID" value="HIU00012.1"/>
    <property type="molecule type" value="Genomic_DNA"/>
</dbReference>
<dbReference type="Proteomes" id="UP000824159">
    <property type="component" value="Unassembled WGS sequence"/>
</dbReference>
<organism evidence="6 7">
    <name type="scientific">Candidatus Allocopromorpha excrementavium</name>
    <dbReference type="NCBI Taxonomy" id="2840741"/>
    <lineage>
        <taxon>Bacteria</taxon>
        <taxon>Bacillati</taxon>
        <taxon>Bacillota</taxon>
        <taxon>Clostridia</taxon>
        <taxon>Eubacteriales</taxon>
        <taxon>Eubacteriaceae</taxon>
        <taxon>Eubacteriaceae incertae sedis</taxon>
        <taxon>Candidatus Allocopromorpha</taxon>
    </lineage>
</organism>